<gene>
    <name evidence="3" type="ORF">ADEAN_000456000</name>
</gene>
<name>A0A7G2CFY9_9TRYP</name>
<evidence type="ECO:0000313" key="4">
    <source>
        <dbReference type="Proteomes" id="UP000515908"/>
    </source>
</evidence>
<dbReference type="OrthoDB" id="271218at2759"/>
<sequence>MSWLSAVALYFNKVPLSLVSSSASARESIEESGYTLPYRVAKEDAVSLQVKEETPDSKFVEVTVNCKEFPKPLLQSLAWWIQRKRTDEGVRRVHLICILRESNEFPTLQGTLAFPRDSSRLPLKSLCVQRPSVVGPIEVQLTELDVASLEHFDMRTSKCVLNLGNILLHATQLKTLKLPVSGEPESVWLRKLTTLEVLHITACDFSILEAIGDLPHLRELEVAVTVKVKEMNKPFRFTTGALENITLRGPFFAALDFLSAAPNLQIVRMNGCDVESLSPLKSCPKIRRIEAQSCERLSSIDDIFKDGDDNRLLASLEELDFTFSPLSDIECIGKCKALKSVRFAQCRKLKYLAPFAGNTSITKLIVIGCSVSDWDTLATCTALRVLHCGGPQLTSAAPFAALTGLTELHFSAAYFDSIEPLSSLVGLRILELSNCGKVSSVAALRSCDQLQEVDLASSGVASLEGLGSCTQLKKVRLSFCRKVTSLLPLKGLREIREIIAVRSGIQSLQGIEECEQMEVLDFTQCKDLASISAVSNMKCLYKLLLGDCQLIKDIKPLVGCTSLQLLNLTNCDHISSCEPLRGLPRLHTVYGKPEFTK</sequence>
<dbReference type="InterPro" id="IPR032675">
    <property type="entry name" value="LRR_dom_sf"/>
</dbReference>
<dbReference type="Gene3D" id="3.80.10.10">
    <property type="entry name" value="Ribonuclease Inhibitor"/>
    <property type="match status" value="2"/>
</dbReference>
<evidence type="ECO:0000256" key="2">
    <source>
        <dbReference type="ARBA" id="ARBA00022737"/>
    </source>
</evidence>
<evidence type="ECO:0000313" key="3">
    <source>
        <dbReference type="EMBL" id="CAD2217082.1"/>
    </source>
</evidence>
<dbReference type="Proteomes" id="UP000515908">
    <property type="component" value="Chromosome 08"/>
</dbReference>
<dbReference type="PANTHER" id="PTHR46652:SF3">
    <property type="entry name" value="LEUCINE-RICH REPEAT-CONTAINING PROTEIN 9"/>
    <property type="match status" value="1"/>
</dbReference>
<accession>A0A7G2CFY9</accession>
<evidence type="ECO:0000256" key="1">
    <source>
        <dbReference type="ARBA" id="ARBA00022614"/>
    </source>
</evidence>
<protein>
    <submittedName>
        <fullName evidence="3">Uncharacterized protein</fullName>
    </submittedName>
</protein>
<dbReference type="EMBL" id="LR877152">
    <property type="protein sequence ID" value="CAD2217082.1"/>
    <property type="molecule type" value="Genomic_DNA"/>
</dbReference>
<dbReference type="AlphaFoldDB" id="A0A7G2CFY9"/>
<dbReference type="PANTHER" id="PTHR46652">
    <property type="entry name" value="LEUCINE-RICH REPEAT AND IQ DOMAIN-CONTAINING PROTEIN 1-RELATED"/>
    <property type="match status" value="1"/>
</dbReference>
<reference evidence="3 4" key="1">
    <citation type="submission" date="2020-08" db="EMBL/GenBank/DDBJ databases">
        <authorList>
            <person name="Newling K."/>
            <person name="Davey J."/>
            <person name="Forrester S."/>
        </authorList>
    </citation>
    <scope>NUCLEOTIDE SEQUENCE [LARGE SCALE GENOMIC DNA]</scope>
    <source>
        <strain evidence="4">Crithidia deanei Carvalho (ATCC PRA-265)</strain>
    </source>
</reference>
<keyword evidence="4" id="KW-1185">Reference proteome</keyword>
<dbReference type="InterPro" id="IPR050836">
    <property type="entry name" value="SDS22/Internalin_LRR"/>
</dbReference>
<dbReference type="SUPFAM" id="SSF52058">
    <property type="entry name" value="L domain-like"/>
    <property type="match status" value="2"/>
</dbReference>
<keyword evidence="1" id="KW-0433">Leucine-rich repeat</keyword>
<organism evidence="3 4">
    <name type="scientific">Angomonas deanei</name>
    <dbReference type="NCBI Taxonomy" id="59799"/>
    <lineage>
        <taxon>Eukaryota</taxon>
        <taxon>Discoba</taxon>
        <taxon>Euglenozoa</taxon>
        <taxon>Kinetoplastea</taxon>
        <taxon>Metakinetoplastina</taxon>
        <taxon>Trypanosomatida</taxon>
        <taxon>Trypanosomatidae</taxon>
        <taxon>Strigomonadinae</taxon>
        <taxon>Angomonas</taxon>
    </lineage>
</organism>
<proteinExistence type="predicted"/>
<dbReference type="VEuPathDB" id="TriTrypDB:ADEAN_000456000"/>
<keyword evidence="2" id="KW-0677">Repeat</keyword>